<dbReference type="PROSITE" id="PS50972">
    <property type="entry name" value="PTERIN_BINDING"/>
    <property type="match status" value="1"/>
</dbReference>
<evidence type="ECO:0000313" key="10">
    <source>
        <dbReference type="EMBL" id="MBK6975333.1"/>
    </source>
</evidence>
<comment type="cofactor">
    <cofactor evidence="2">
        <name>Mg(2+)</name>
        <dbReference type="ChEBI" id="CHEBI:18420"/>
    </cofactor>
</comment>
<evidence type="ECO:0000256" key="2">
    <source>
        <dbReference type="ARBA" id="ARBA00001946"/>
    </source>
</evidence>
<dbReference type="PROSITE" id="PS00793">
    <property type="entry name" value="DHPS_2"/>
    <property type="match status" value="1"/>
</dbReference>
<dbReference type="GO" id="GO:0005829">
    <property type="term" value="C:cytosol"/>
    <property type="evidence" value="ECO:0007669"/>
    <property type="project" value="TreeGrafter"/>
</dbReference>
<evidence type="ECO:0000313" key="11">
    <source>
        <dbReference type="Proteomes" id="UP000807785"/>
    </source>
</evidence>
<dbReference type="GO" id="GO:0004156">
    <property type="term" value="F:dihydropteroate synthase activity"/>
    <property type="evidence" value="ECO:0007669"/>
    <property type="project" value="UniProtKB-EC"/>
</dbReference>
<evidence type="ECO:0000256" key="5">
    <source>
        <dbReference type="ARBA" id="ARBA00022679"/>
    </source>
</evidence>
<dbReference type="InterPro" id="IPR011005">
    <property type="entry name" value="Dihydropteroate_synth-like_sf"/>
</dbReference>
<accession>A0A9D7E7L5</accession>
<dbReference type="PANTHER" id="PTHR20941">
    <property type="entry name" value="FOLATE SYNTHESIS PROTEINS"/>
    <property type="match status" value="1"/>
</dbReference>
<comment type="caution">
    <text evidence="10">The sequence shown here is derived from an EMBL/GenBank/DDBJ whole genome shotgun (WGS) entry which is preliminary data.</text>
</comment>
<organism evidence="10 11">
    <name type="scientific">Candidatus Methylophosphatis roskildensis</name>
    <dbReference type="NCBI Taxonomy" id="2899263"/>
    <lineage>
        <taxon>Bacteria</taxon>
        <taxon>Pseudomonadati</taxon>
        <taxon>Pseudomonadota</taxon>
        <taxon>Betaproteobacteria</taxon>
        <taxon>Nitrosomonadales</taxon>
        <taxon>Sterolibacteriaceae</taxon>
        <taxon>Candidatus Methylophosphatis</taxon>
    </lineage>
</organism>
<gene>
    <name evidence="10" type="primary">folP</name>
    <name evidence="10" type="ORF">IPH26_21115</name>
</gene>
<reference evidence="10" key="1">
    <citation type="submission" date="2020-10" db="EMBL/GenBank/DDBJ databases">
        <title>Connecting structure to function with the recovery of over 1000 high-quality activated sludge metagenome-assembled genomes encoding full-length rRNA genes using long-read sequencing.</title>
        <authorList>
            <person name="Singleton C.M."/>
            <person name="Petriglieri F."/>
            <person name="Kristensen J.M."/>
            <person name="Kirkegaard R.H."/>
            <person name="Michaelsen T.Y."/>
            <person name="Andersen M.H."/>
            <person name="Karst S.M."/>
            <person name="Dueholm M.S."/>
            <person name="Nielsen P.H."/>
            <person name="Albertsen M."/>
        </authorList>
    </citation>
    <scope>NUCLEOTIDE SEQUENCE</scope>
    <source>
        <strain evidence="10">Bjer_18-Q3-R1-45_BAT3C.347</strain>
    </source>
</reference>
<keyword evidence="8" id="KW-0289">Folate biosynthesis</keyword>
<evidence type="ECO:0000256" key="1">
    <source>
        <dbReference type="ARBA" id="ARBA00000012"/>
    </source>
</evidence>
<protein>
    <recommendedName>
        <fullName evidence="4">dihydropteroate synthase</fullName>
        <ecNumber evidence="4">2.5.1.15</ecNumber>
    </recommendedName>
</protein>
<dbReference type="NCBIfam" id="TIGR01496">
    <property type="entry name" value="DHPS"/>
    <property type="match status" value="1"/>
</dbReference>
<dbReference type="GO" id="GO:0046654">
    <property type="term" value="P:tetrahydrofolate biosynthetic process"/>
    <property type="evidence" value="ECO:0007669"/>
    <property type="project" value="TreeGrafter"/>
</dbReference>
<dbReference type="EC" id="2.5.1.15" evidence="4"/>
<dbReference type="InterPro" id="IPR000489">
    <property type="entry name" value="Pterin-binding_dom"/>
</dbReference>
<dbReference type="InterPro" id="IPR006390">
    <property type="entry name" value="DHP_synth_dom"/>
</dbReference>
<dbReference type="InterPro" id="IPR045031">
    <property type="entry name" value="DHP_synth-like"/>
</dbReference>
<dbReference type="AlphaFoldDB" id="A0A9D7E7L5"/>
<name>A0A9D7E7L5_9PROT</name>
<feature type="domain" description="Pterin-binding" evidence="9">
    <location>
        <begin position="17"/>
        <end position="268"/>
    </location>
</feature>
<evidence type="ECO:0000256" key="8">
    <source>
        <dbReference type="ARBA" id="ARBA00022909"/>
    </source>
</evidence>
<evidence type="ECO:0000259" key="9">
    <source>
        <dbReference type="PROSITE" id="PS50972"/>
    </source>
</evidence>
<evidence type="ECO:0000256" key="6">
    <source>
        <dbReference type="ARBA" id="ARBA00022723"/>
    </source>
</evidence>
<evidence type="ECO:0000256" key="4">
    <source>
        <dbReference type="ARBA" id="ARBA00012458"/>
    </source>
</evidence>
<keyword evidence="7" id="KW-0460">Magnesium</keyword>
<dbReference type="Proteomes" id="UP000807785">
    <property type="component" value="Unassembled WGS sequence"/>
</dbReference>
<dbReference type="PANTHER" id="PTHR20941:SF1">
    <property type="entry name" value="FOLIC ACID SYNTHESIS PROTEIN FOL1"/>
    <property type="match status" value="1"/>
</dbReference>
<keyword evidence="5 10" id="KW-0808">Transferase</keyword>
<dbReference type="Pfam" id="PF00809">
    <property type="entry name" value="Pterin_bind"/>
    <property type="match status" value="1"/>
</dbReference>
<dbReference type="SUPFAM" id="SSF51717">
    <property type="entry name" value="Dihydropteroate synthetase-like"/>
    <property type="match status" value="1"/>
</dbReference>
<sequence length="280" mass="29376">MQAELHCGHHRLPLVRPLIMGIINATPDSFSGDGVAQDIKRAVAQARGFVEDGADILDIGGESTRPGATPVAAEEEIRRVVPVIEALREFDVPLSIDTFKPQVMRAALAAGATLINDIYALRVPGALEVAAASDAGVCLMHMQGTPQTMQDNPSYADVVAEVRAFLDARVDACRAAGIEGERVAIDPGFGFGKTAEHNLELLQGLDRLADSGYPVLVGLSRKSVLGKLTGRKVTERVAASVAAAIAAVARSASIVRVHDVAATRDALAVWCVAAKSNNQG</sequence>
<dbReference type="CDD" id="cd00739">
    <property type="entry name" value="DHPS"/>
    <property type="match status" value="1"/>
</dbReference>
<comment type="catalytic activity">
    <reaction evidence="1">
        <text>(7,8-dihydropterin-6-yl)methyl diphosphate + 4-aminobenzoate = 7,8-dihydropteroate + diphosphate</text>
        <dbReference type="Rhea" id="RHEA:19949"/>
        <dbReference type="ChEBI" id="CHEBI:17836"/>
        <dbReference type="ChEBI" id="CHEBI:17839"/>
        <dbReference type="ChEBI" id="CHEBI:33019"/>
        <dbReference type="ChEBI" id="CHEBI:72950"/>
        <dbReference type="EC" id="2.5.1.15"/>
    </reaction>
</comment>
<proteinExistence type="predicted"/>
<evidence type="ECO:0000256" key="7">
    <source>
        <dbReference type="ARBA" id="ARBA00022842"/>
    </source>
</evidence>
<keyword evidence="6" id="KW-0479">Metal-binding</keyword>
<dbReference type="Gene3D" id="3.20.20.20">
    <property type="entry name" value="Dihydropteroate synthase-like"/>
    <property type="match status" value="1"/>
</dbReference>
<dbReference type="EMBL" id="JADJEV010000005">
    <property type="protein sequence ID" value="MBK6975333.1"/>
    <property type="molecule type" value="Genomic_DNA"/>
</dbReference>
<evidence type="ECO:0000256" key="3">
    <source>
        <dbReference type="ARBA" id="ARBA00004763"/>
    </source>
</evidence>
<dbReference type="GO" id="GO:0046656">
    <property type="term" value="P:folic acid biosynthetic process"/>
    <property type="evidence" value="ECO:0007669"/>
    <property type="project" value="UniProtKB-KW"/>
</dbReference>
<dbReference type="GO" id="GO:0046872">
    <property type="term" value="F:metal ion binding"/>
    <property type="evidence" value="ECO:0007669"/>
    <property type="project" value="UniProtKB-KW"/>
</dbReference>
<comment type="pathway">
    <text evidence="3">Cofactor biosynthesis; tetrahydrofolate biosynthesis; 7,8-dihydrofolate from 2-amino-4-hydroxy-6-hydroxymethyl-7,8-dihydropteridine diphosphate and 4-aminobenzoate: step 1/2.</text>
</comment>